<reference evidence="7" key="1">
    <citation type="submission" date="2022-10" db="EMBL/GenBank/DDBJ databases">
        <title>Novel sulphate-reducing endosymbionts in the free-living metamonad Anaeramoeba.</title>
        <authorList>
            <person name="Jerlstrom-Hultqvist J."/>
            <person name="Cepicka I."/>
            <person name="Gallot-Lavallee L."/>
            <person name="Salas-Leiva D."/>
            <person name="Curtis B.A."/>
            <person name="Zahonova K."/>
            <person name="Pipaliya S."/>
            <person name="Dacks J."/>
            <person name="Roger A.J."/>
        </authorList>
    </citation>
    <scope>NUCLEOTIDE SEQUENCE</scope>
    <source>
        <strain evidence="7">BMAN</strain>
    </source>
</reference>
<organism evidence="7 8">
    <name type="scientific">Anaeramoeba ignava</name>
    <name type="common">Anaerobic marine amoeba</name>
    <dbReference type="NCBI Taxonomy" id="1746090"/>
    <lineage>
        <taxon>Eukaryota</taxon>
        <taxon>Metamonada</taxon>
        <taxon>Anaeramoebidae</taxon>
        <taxon>Anaeramoeba</taxon>
    </lineage>
</organism>
<evidence type="ECO:0000313" key="7">
    <source>
        <dbReference type="EMBL" id="KAJ5070773.1"/>
    </source>
</evidence>
<dbReference type="SMART" id="SM00175">
    <property type="entry name" value="RAB"/>
    <property type="match status" value="1"/>
</dbReference>
<comment type="caution">
    <text evidence="7">The sequence shown here is derived from an EMBL/GenBank/DDBJ whole genome shotgun (WGS) entry which is preliminary data.</text>
</comment>
<dbReference type="InterPro" id="IPR001806">
    <property type="entry name" value="Small_GTPase"/>
</dbReference>
<dbReference type="InterPro" id="IPR050305">
    <property type="entry name" value="Small_GTPase_Rab"/>
</dbReference>
<dbReference type="OrthoDB" id="9989112at2759"/>
<comment type="similarity">
    <text evidence="1">Belongs to the small GTPase superfamily. Rab family.</text>
</comment>
<dbReference type="NCBIfam" id="TIGR00231">
    <property type="entry name" value="small_GTP"/>
    <property type="match status" value="1"/>
</dbReference>
<dbReference type="Proteomes" id="UP001149090">
    <property type="component" value="Unassembled WGS sequence"/>
</dbReference>
<proteinExistence type="inferred from homology"/>
<dbReference type="GO" id="GO:0003924">
    <property type="term" value="F:GTPase activity"/>
    <property type="evidence" value="ECO:0007669"/>
    <property type="project" value="InterPro"/>
</dbReference>
<dbReference type="InterPro" id="IPR005225">
    <property type="entry name" value="Small_GTP-bd"/>
</dbReference>
<dbReference type="Gene3D" id="3.40.50.300">
    <property type="entry name" value="P-loop containing nucleotide triphosphate hydrolases"/>
    <property type="match status" value="1"/>
</dbReference>
<dbReference type="SUPFAM" id="SSF52540">
    <property type="entry name" value="P-loop containing nucleoside triphosphate hydrolases"/>
    <property type="match status" value="1"/>
</dbReference>
<protein>
    <submittedName>
        <fullName evidence="7">Small rab-related gtpase</fullName>
    </submittedName>
</protein>
<dbReference type="PROSITE" id="PS51424">
    <property type="entry name" value="ROC"/>
    <property type="match status" value="1"/>
</dbReference>
<evidence type="ECO:0000256" key="4">
    <source>
        <dbReference type="ARBA" id="ARBA00023134"/>
    </source>
</evidence>
<keyword evidence="2" id="KW-0677">Repeat</keyword>
<dbReference type="PROSITE" id="PS51420">
    <property type="entry name" value="RHO"/>
    <property type="match status" value="1"/>
</dbReference>
<dbReference type="GO" id="GO:0005525">
    <property type="term" value="F:GTP binding"/>
    <property type="evidence" value="ECO:0007669"/>
    <property type="project" value="UniProtKB-KW"/>
</dbReference>
<dbReference type="SMART" id="SM00173">
    <property type="entry name" value="RAS"/>
    <property type="match status" value="1"/>
</dbReference>
<evidence type="ECO:0000313" key="8">
    <source>
        <dbReference type="Proteomes" id="UP001149090"/>
    </source>
</evidence>
<evidence type="ECO:0000256" key="5">
    <source>
        <dbReference type="ARBA" id="ARBA00023288"/>
    </source>
</evidence>
<evidence type="ECO:0000256" key="3">
    <source>
        <dbReference type="ARBA" id="ARBA00022741"/>
    </source>
</evidence>
<dbReference type="PRINTS" id="PR00449">
    <property type="entry name" value="RASTRNSFRMNG"/>
</dbReference>
<dbReference type="FunFam" id="3.40.50.300:FF:001447">
    <property type="entry name" value="Ras-related protein Rab-1B"/>
    <property type="match status" value="1"/>
</dbReference>
<dbReference type="PROSITE" id="PS51421">
    <property type="entry name" value="RAS"/>
    <property type="match status" value="1"/>
</dbReference>
<name>A0A9Q0LDK8_ANAIG</name>
<evidence type="ECO:0000256" key="2">
    <source>
        <dbReference type="ARBA" id="ARBA00022737"/>
    </source>
</evidence>
<accession>A0A9Q0LDK8</accession>
<feature type="domain" description="Roc" evidence="6">
    <location>
        <begin position="4"/>
        <end position="145"/>
    </location>
</feature>
<dbReference type="InterPro" id="IPR020859">
    <property type="entry name" value="ROC"/>
</dbReference>
<dbReference type="Pfam" id="PF00071">
    <property type="entry name" value="Ras"/>
    <property type="match status" value="1"/>
</dbReference>
<dbReference type="CDD" id="cd00154">
    <property type="entry name" value="Rab"/>
    <property type="match status" value="1"/>
</dbReference>
<dbReference type="PROSITE" id="PS51419">
    <property type="entry name" value="RAB"/>
    <property type="match status" value="1"/>
</dbReference>
<dbReference type="EMBL" id="JAPDFW010000092">
    <property type="protein sequence ID" value="KAJ5070773.1"/>
    <property type="molecule type" value="Genomic_DNA"/>
</dbReference>
<dbReference type="OMA" id="VYKIHEL"/>
<keyword evidence="4" id="KW-0342">GTP-binding</keyword>
<dbReference type="SMART" id="SM00174">
    <property type="entry name" value="RHO"/>
    <property type="match status" value="1"/>
</dbReference>
<dbReference type="PANTHER" id="PTHR47980">
    <property type="entry name" value="LD44762P"/>
    <property type="match status" value="1"/>
</dbReference>
<keyword evidence="5" id="KW-0449">Lipoprotein</keyword>
<keyword evidence="3" id="KW-0547">Nucleotide-binding</keyword>
<evidence type="ECO:0000259" key="6">
    <source>
        <dbReference type="PROSITE" id="PS51424"/>
    </source>
</evidence>
<dbReference type="AlphaFoldDB" id="A0A9Q0LDK8"/>
<evidence type="ECO:0000256" key="1">
    <source>
        <dbReference type="ARBA" id="ARBA00006270"/>
    </source>
</evidence>
<keyword evidence="8" id="KW-1185">Reference proteome</keyword>
<sequence length="145" mass="16596">MDYKQEYDYLFKIVLVGDTGVGKTSLLSRYTDGKFSDSYVSTIGVDFRTKTIGLDGKNMKLQIWDLAGSERFINVTRVYYRGASGVILLYDIANQNSFDNLKFWIQEIQEKAEDEVNIILVGTKSDLVSKRVIDTETGKVFFYIQ</sequence>
<gene>
    <name evidence="7" type="ORF">M0811_01754</name>
</gene>
<dbReference type="InterPro" id="IPR027417">
    <property type="entry name" value="P-loop_NTPase"/>
</dbReference>